<evidence type="ECO:0000313" key="1">
    <source>
        <dbReference type="EMBL" id="KAJ5092140.1"/>
    </source>
</evidence>
<keyword evidence="2" id="KW-1185">Reference proteome</keyword>
<protein>
    <submittedName>
        <fullName evidence="1">Uncharacterized protein</fullName>
    </submittedName>
</protein>
<comment type="caution">
    <text evidence="1">The sequence shown here is derived from an EMBL/GenBank/DDBJ whole genome shotgun (WGS) entry which is preliminary data.</text>
</comment>
<accession>A0A9W9F288</accession>
<proteinExistence type="predicted"/>
<feature type="non-terminal residue" evidence="1">
    <location>
        <position position="1"/>
    </location>
</feature>
<reference evidence="1" key="2">
    <citation type="journal article" date="2023" name="IMA Fungus">
        <title>Comparative genomic study of the Penicillium genus elucidates a diverse pangenome and 15 lateral gene transfer events.</title>
        <authorList>
            <person name="Petersen C."/>
            <person name="Sorensen T."/>
            <person name="Nielsen M.R."/>
            <person name="Sondergaard T.E."/>
            <person name="Sorensen J.L."/>
            <person name="Fitzpatrick D.A."/>
            <person name="Frisvad J.C."/>
            <person name="Nielsen K.L."/>
        </authorList>
    </citation>
    <scope>NUCLEOTIDE SEQUENCE</scope>
    <source>
        <strain evidence="1">IBT 34128</strain>
    </source>
</reference>
<name>A0A9W9F288_9EURO</name>
<dbReference type="OrthoDB" id="2143914at2759"/>
<reference evidence="1" key="1">
    <citation type="submission" date="2022-11" db="EMBL/GenBank/DDBJ databases">
        <authorList>
            <person name="Petersen C."/>
        </authorList>
    </citation>
    <scope>NUCLEOTIDE SEQUENCE</scope>
    <source>
        <strain evidence="1">IBT 34128</strain>
    </source>
</reference>
<dbReference type="Proteomes" id="UP001141434">
    <property type="component" value="Unassembled WGS sequence"/>
</dbReference>
<evidence type="ECO:0000313" key="2">
    <source>
        <dbReference type="Proteomes" id="UP001141434"/>
    </source>
</evidence>
<dbReference type="AlphaFoldDB" id="A0A9W9F288"/>
<gene>
    <name evidence="1" type="ORF">NUU61_007010</name>
</gene>
<dbReference type="EMBL" id="JAPMSZ010000009">
    <property type="protein sequence ID" value="KAJ5092140.1"/>
    <property type="molecule type" value="Genomic_DNA"/>
</dbReference>
<organism evidence="1 2">
    <name type="scientific">Penicillium alfredii</name>
    <dbReference type="NCBI Taxonomy" id="1506179"/>
    <lineage>
        <taxon>Eukaryota</taxon>
        <taxon>Fungi</taxon>
        <taxon>Dikarya</taxon>
        <taxon>Ascomycota</taxon>
        <taxon>Pezizomycotina</taxon>
        <taxon>Eurotiomycetes</taxon>
        <taxon>Eurotiomycetidae</taxon>
        <taxon>Eurotiales</taxon>
        <taxon>Aspergillaceae</taxon>
        <taxon>Penicillium</taxon>
    </lineage>
</organism>
<sequence>GQFTAPILGPYYVIRYRHYLKYYRDRPLVNIYFTEQAVSYSRLVSLYRENQLSLIDYKIVISNVAANKSYYIFTSQRDYNILRDQSLSYNPSTPILARDKTEPANQRLFRYSSKTDAEPGKSSPIPVIETHSIQSQATDPIATYNGYSETQSDSSEADLIVY</sequence>
<dbReference type="GeneID" id="81396705"/>
<dbReference type="RefSeq" id="XP_056510336.1">
    <property type="nucleotide sequence ID" value="XM_056657536.1"/>
</dbReference>